<evidence type="ECO:0000313" key="3">
    <source>
        <dbReference type="Proteomes" id="UP000318741"/>
    </source>
</evidence>
<sequence length="134" mass="13782">MSADASDDGPAHDWPEDDVLAAGETVGCLENFIGILAVFCAGAAVIGYVAALRALGAQFGPANFVGGALVTISAAVNVAYWGYRLTGSTALAADYERGLKYLLAPFNVSFGLYAAVVLAAELRAGRNPAVRRSV</sequence>
<keyword evidence="3" id="KW-1185">Reference proteome</keyword>
<dbReference type="KEGG" id="acaf:CA12_17610"/>
<organism evidence="2 3">
    <name type="scientific">Alienimonas californiensis</name>
    <dbReference type="NCBI Taxonomy" id="2527989"/>
    <lineage>
        <taxon>Bacteria</taxon>
        <taxon>Pseudomonadati</taxon>
        <taxon>Planctomycetota</taxon>
        <taxon>Planctomycetia</taxon>
        <taxon>Planctomycetales</taxon>
        <taxon>Planctomycetaceae</taxon>
        <taxon>Alienimonas</taxon>
    </lineage>
</organism>
<keyword evidence="1" id="KW-0812">Transmembrane</keyword>
<evidence type="ECO:0000313" key="2">
    <source>
        <dbReference type="EMBL" id="QDT15671.1"/>
    </source>
</evidence>
<feature type="transmembrane region" description="Helical" evidence="1">
    <location>
        <begin position="32"/>
        <end position="52"/>
    </location>
</feature>
<accession>A0A517P8H4</accession>
<protein>
    <submittedName>
        <fullName evidence="2">Uncharacterized protein</fullName>
    </submittedName>
</protein>
<dbReference type="EMBL" id="CP036265">
    <property type="protein sequence ID" value="QDT15671.1"/>
    <property type="molecule type" value="Genomic_DNA"/>
</dbReference>
<reference evidence="2 3" key="1">
    <citation type="submission" date="2019-02" db="EMBL/GenBank/DDBJ databases">
        <title>Deep-cultivation of Planctomycetes and their phenomic and genomic characterization uncovers novel biology.</title>
        <authorList>
            <person name="Wiegand S."/>
            <person name="Jogler M."/>
            <person name="Boedeker C."/>
            <person name="Pinto D."/>
            <person name="Vollmers J."/>
            <person name="Rivas-Marin E."/>
            <person name="Kohn T."/>
            <person name="Peeters S.H."/>
            <person name="Heuer A."/>
            <person name="Rast P."/>
            <person name="Oberbeckmann S."/>
            <person name="Bunk B."/>
            <person name="Jeske O."/>
            <person name="Meyerdierks A."/>
            <person name="Storesund J.E."/>
            <person name="Kallscheuer N."/>
            <person name="Luecker S."/>
            <person name="Lage O.M."/>
            <person name="Pohl T."/>
            <person name="Merkel B.J."/>
            <person name="Hornburger P."/>
            <person name="Mueller R.-W."/>
            <person name="Bruemmer F."/>
            <person name="Labrenz M."/>
            <person name="Spormann A.M."/>
            <person name="Op den Camp H."/>
            <person name="Overmann J."/>
            <person name="Amann R."/>
            <person name="Jetten M.S.M."/>
            <person name="Mascher T."/>
            <person name="Medema M.H."/>
            <person name="Devos D.P."/>
            <person name="Kaster A.-K."/>
            <person name="Ovreas L."/>
            <person name="Rohde M."/>
            <person name="Galperin M.Y."/>
            <person name="Jogler C."/>
        </authorList>
    </citation>
    <scope>NUCLEOTIDE SEQUENCE [LARGE SCALE GENOMIC DNA]</scope>
    <source>
        <strain evidence="2 3">CA12</strain>
    </source>
</reference>
<keyword evidence="1" id="KW-1133">Transmembrane helix</keyword>
<feature type="transmembrane region" description="Helical" evidence="1">
    <location>
        <begin position="103"/>
        <end position="122"/>
    </location>
</feature>
<proteinExistence type="predicted"/>
<feature type="transmembrane region" description="Helical" evidence="1">
    <location>
        <begin position="64"/>
        <end position="83"/>
    </location>
</feature>
<dbReference type="Proteomes" id="UP000318741">
    <property type="component" value="Chromosome"/>
</dbReference>
<dbReference type="AlphaFoldDB" id="A0A517P8H4"/>
<name>A0A517P8H4_9PLAN</name>
<gene>
    <name evidence="2" type="ORF">CA12_17610</name>
</gene>
<dbReference type="RefSeq" id="WP_145358581.1">
    <property type="nucleotide sequence ID" value="NZ_CP036265.1"/>
</dbReference>
<evidence type="ECO:0000256" key="1">
    <source>
        <dbReference type="SAM" id="Phobius"/>
    </source>
</evidence>
<keyword evidence="1" id="KW-0472">Membrane</keyword>